<dbReference type="RefSeq" id="WP_006906420.1">
    <property type="nucleotide sequence ID" value="NZ_GG665866.1"/>
</dbReference>
<gene>
    <name evidence="1" type="ORF">GCWU000342_01417</name>
</gene>
<evidence type="ECO:0000313" key="1">
    <source>
        <dbReference type="EMBL" id="EEP28607.1"/>
    </source>
</evidence>
<organism evidence="1 2">
    <name type="scientific">Shuttleworthella satelles DSM 14600</name>
    <dbReference type="NCBI Taxonomy" id="626523"/>
    <lineage>
        <taxon>Bacteria</taxon>
        <taxon>Bacillati</taxon>
        <taxon>Bacillota</taxon>
        <taxon>Clostridia</taxon>
        <taxon>Lachnospirales</taxon>
        <taxon>Lachnospiraceae</taxon>
        <taxon>Shuttleworthella</taxon>
    </lineage>
</organism>
<reference evidence="1" key="1">
    <citation type="submission" date="2009-04" db="EMBL/GenBank/DDBJ databases">
        <authorList>
            <person name="Weinstock G."/>
            <person name="Sodergren E."/>
            <person name="Clifton S."/>
            <person name="Fulton L."/>
            <person name="Fulton B."/>
            <person name="Courtney L."/>
            <person name="Fronick C."/>
            <person name="Harrison M."/>
            <person name="Strong C."/>
            <person name="Farmer C."/>
            <person name="Delahaunty K."/>
            <person name="Markovic C."/>
            <person name="Hall O."/>
            <person name="Minx P."/>
            <person name="Tomlinson C."/>
            <person name="Mitreva M."/>
            <person name="Nelson J."/>
            <person name="Hou S."/>
            <person name="Wollam A."/>
            <person name="Pepin K.H."/>
            <person name="Johnson M."/>
            <person name="Bhonagiri V."/>
            <person name="Nash W.E."/>
            <person name="Warren W."/>
            <person name="Chinwalla A."/>
            <person name="Mardis E.R."/>
            <person name="Wilson R.K."/>
        </authorList>
    </citation>
    <scope>NUCLEOTIDE SEQUENCE [LARGE SCALE GENOMIC DNA]</scope>
    <source>
        <strain evidence="1">DSM 14600</strain>
    </source>
</reference>
<dbReference type="NCBIfam" id="NF007714">
    <property type="entry name" value="PRK10410.1-2"/>
    <property type="match status" value="1"/>
</dbReference>
<sequence>MSGDQSQKIAEKRDREKKVIGQMIAIYCHKKHGRREGLCPDCQQLFDYAQARSRRCPFMETKTFCSACEVHCYEPKMRDKIREIMRYSGPRMLLYHPLLLLKHMLTDRIHVFSKRAEKKQSGR</sequence>
<keyword evidence="2" id="KW-1185">Reference proteome</keyword>
<dbReference type="eggNOG" id="ENOG5032ZJK">
    <property type="taxonomic scope" value="Bacteria"/>
</dbReference>
<dbReference type="HOGENOM" id="CLU_138593_0_0_9"/>
<dbReference type="InterPro" id="IPR020483">
    <property type="entry name" value="Uncharacterised_YgbA"/>
</dbReference>
<dbReference type="Pfam" id="PF11756">
    <property type="entry name" value="YgbA_NO"/>
    <property type="match status" value="1"/>
</dbReference>
<evidence type="ECO:0008006" key="3">
    <source>
        <dbReference type="Google" id="ProtNLM"/>
    </source>
</evidence>
<evidence type="ECO:0000313" key="2">
    <source>
        <dbReference type="Proteomes" id="UP000003494"/>
    </source>
</evidence>
<proteinExistence type="predicted"/>
<dbReference type="EMBL" id="ACIP02000002">
    <property type="protein sequence ID" value="EEP28607.1"/>
    <property type="molecule type" value="Genomic_DNA"/>
</dbReference>
<protein>
    <recommendedName>
        <fullName evidence="3">Nitrous oxide-stimulated promoter</fullName>
    </recommendedName>
</protein>
<name>C4GBW4_9FIRM</name>
<dbReference type="AlphaFoldDB" id="C4GBW4"/>
<dbReference type="Proteomes" id="UP000003494">
    <property type="component" value="Unassembled WGS sequence"/>
</dbReference>
<accession>C4GBW4</accession>
<comment type="caution">
    <text evidence="1">The sequence shown here is derived from an EMBL/GenBank/DDBJ whole genome shotgun (WGS) entry which is preliminary data.</text>
</comment>
<dbReference type="STRING" id="626523.GCWU000342_01417"/>